<accession>A0ABP7EJC6</accession>
<evidence type="ECO:0008006" key="5">
    <source>
        <dbReference type="Google" id="ProtNLM"/>
    </source>
</evidence>
<keyword evidence="2" id="KW-0732">Signal</keyword>
<feature type="chain" id="PRO_5045392662" description="DUF3530 domain-containing protein" evidence="2">
    <location>
        <begin position="25"/>
        <end position="284"/>
    </location>
</feature>
<gene>
    <name evidence="3" type="ORF">GCM10022421_29990</name>
</gene>
<dbReference type="RefSeq" id="WP_344965576.1">
    <property type="nucleotide sequence ID" value="NZ_BAABDS010000043.1"/>
</dbReference>
<dbReference type="Pfam" id="PF12048">
    <property type="entry name" value="DUF3530"/>
    <property type="match status" value="1"/>
</dbReference>
<dbReference type="InterPro" id="IPR022529">
    <property type="entry name" value="DUF3530"/>
</dbReference>
<reference evidence="4" key="1">
    <citation type="journal article" date="2019" name="Int. J. Syst. Evol. Microbiol.">
        <title>The Global Catalogue of Microorganisms (GCM) 10K type strain sequencing project: providing services to taxonomists for standard genome sequencing and annotation.</title>
        <authorList>
            <consortium name="The Broad Institute Genomics Platform"/>
            <consortium name="The Broad Institute Genome Sequencing Center for Infectious Disease"/>
            <person name="Wu L."/>
            <person name="Ma J."/>
        </authorList>
    </citation>
    <scope>NUCLEOTIDE SEQUENCE [LARGE SCALE GENOMIC DNA]</scope>
    <source>
        <strain evidence="4">JCM 17329</strain>
    </source>
</reference>
<feature type="compositionally biased region" description="Basic and acidic residues" evidence="1">
    <location>
        <begin position="247"/>
        <end position="258"/>
    </location>
</feature>
<evidence type="ECO:0000256" key="2">
    <source>
        <dbReference type="SAM" id="SignalP"/>
    </source>
</evidence>
<comment type="caution">
    <text evidence="3">The sequence shown here is derived from an EMBL/GenBank/DDBJ whole genome shotgun (WGS) entry which is preliminary data.</text>
</comment>
<feature type="compositionally biased region" description="Polar residues" evidence="1">
    <location>
        <begin position="260"/>
        <end position="271"/>
    </location>
</feature>
<organism evidence="3 4">
    <name type="scientific">Oceanisphaera sediminis</name>
    <dbReference type="NCBI Taxonomy" id="981381"/>
    <lineage>
        <taxon>Bacteria</taxon>
        <taxon>Pseudomonadati</taxon>
        <taxon>Pseudomonadota</taxon>
        <taxon>Gammaproteobacteria</taxon>
        <taxon>Aeromonadales</taxon>
        <taxon>Aeromonadaceae</taxon>
        <taxon>Oceanisphaera</taxon>
    </lineage>
</organism>
<feature type="region of interest" description="Disordered" evidence="1">
    <location>
        <begin position="247"/>
        <end position="284"/>
    </location>
</feature>
<evidence type="ECO:0000313" key="4">
    <source>
        <dbReference type="Proteomes" id="UP001501479"/>
    </source>
</evidence>
<sequence length="284" mass="31832">MAFRPRWWAASFLAAWLVAPVSQARLDWAAFEQYQPAAQLLRFNTASASTAGTLMIWPEQGQTHYWLPMATYWQQRGWDFIVLQPDPAQQSFNPASEQPTAQQRQWQEQTATRLSDVLAGLESSPPLLVVAQGSAALWYQQLVDSTALPPPQALVLLDALPVPSAEQQMLAMSLARSPYPVLDIYSRPDSPLAWHNQRRRRQQLGSRGKTDYLVQHFAAPGMLEKQMASWLIRLGWLPFPPSAPDYLKEQLKEQRHETGISGSQNPGTGDNTARPGLRAPLAKP</sequence>
<feature type="signal peptide" evidence="2">
    <location>
        <begin position="1"/>
        <end position="24"/>
    </location>
</feature>
<name>A0ABP7EJC6_9GAMM</name>
<keyword evidence="4" id="KW-1185">Reference proteome</keyword>
<evidence type="ECO:0000256" key="1">
    <source>
        <dbReference type="SAM" id="MobiDB-lite"/>
    </source>
</evidence>
<proteinExistence type="predicted"/>
<protein>
    <recommendedName>
        <fullName evidence="5">DUF3530 domain-containing protein</fullName>
    </recommendedName>
</protein>
<evidence type="ECO:0000313" key="3">
    <source>
        <dbReference type="EMBL" id="GAA3719776.1"/>
    </source>
</evidence>
<dbReference type="Proteomes" id="UP001501479">
    <property type="component" value="Unassembled WGS sequence"/>
</dbReference>
<dbReference type="EMBL" id="BAABDS010000043">
    <property type="protein sequence ID" value="GAA3719776.1"/>
    <property type="molecule type" value="Genomic_DNA"/>
</dbReference>